<dbReference type="RefSeq" id="WP_332864596.1">
    <property type="nucleotide sequence ID" value="NZ_JBAFSM010000012.1"/>
</dbReference>
<feature type="domain" description="DUF6883" evidence="1">
    <location>
        <begin position="2"/>
        <end position="109"/>
    </location>
</feature>
<evidence type="ECO:0000313" key="2">
    <source>
        <dbReference type="EMBL" id="MEG3437117.1"/>
    </source>
</evidence>
<evidence type="ECO:0000313" key="3">
    <source>
        <dbReference type="Proteomes" id="UP001328733"/>
    </source>
</evidence>
<sequence>MKLPNIDRAILDFRKLSGYCLNPDHPDGKHKARVFQSVLGLTKENEQELHDALQDALGRYDAIFEENSRFGDKYIIDFPIIRNNRTAIIHSVWIIRYNENFPRLVTCYIL</sequence>
<comment type="caution">
    <text evidence="2">The sequence shown here is derived from an EMBL/GenBank/DDBJ whole genome shotgun (WGS) entry which is preliminary data.</text>
</comment>
<name>A0AAW9QH45_9CHRO</name>
<accession>A0AAW9QH45</accession>
<dbReference type="InterPro" id="IPR049250">
    <property type="entry name" value="DUF6883"/>
</dbReference>
<organism evidence="2 3">
    <name type="scientific">Pannus brasiliensis CCIBt3594</name>
    <dbReference type="NCBI Taxonomy" id="1427578"/>
    <lineage>
        <taxon>Bacteria</taxon>
        <taxon>Bacillati</taxon>
        <taxon>Cyanobacteriota</taxon>
        <taxon>Cyanophyceae</taxon>
        <taxon>Oscillatoriophycideae</taxon>
        <taxon>Chroococcales</taxon>
        <taxon>Microcystaceae</taxon>
        <taxon>Pannus</taxon>
    </lineage>
</organism>
<reference evidence="2 3" key="1">
    <citation type="submission" date="2024-01" db="EMBL/GenBank/DDBJ databases">
        <title>Genomic insights into the taxonomy and metabolism of the cyanobacterium Pannus brasiliensis CCIBt3594.</title>
        <authorList>
            <person name="Machado M."/>
            <person name="Botero N.B."/>
            <person name="Andreote A.P.D."/>
            <person name="Feitosa A.M.T."/>
            <person name="Popin R."/>
            <person name="Sivonen K."/>
            <person name="Fiore M.F."/>
        </authorList>
    </citation>
    <scope>NUCLEOTIDE SEQUENCE [LARGE SCALE GENOMIC DNA]</scope>
    <source>
        <strain evidence="2 3">CCIBt3594</strain>
    </source>
</reference>
<protein>
    <recommendedName>
        <fullName evidence="1">DUF6883 domain-containing protein</fullName>
    </recommendedName>
</protein>
<gene>
    <name evidence="2" type="ORF">V0288_08305</name>
</gene>
<dbReference type="Proteomes" id="UP001328733">
    <property type="component" value="Unassembled WGS sequence"/>
</dbReference>
<proteinExistence type="predicted"/>
<dbReference type="Pfam" id="PF21814">
    <property type="entry name" value="DUF6883"/>
    <property type="match status" value="1"/>
</dbReference>
<evidence type="ECO:0000259" key="1">
    <source>
        <dbReference type="Pfam" id="PF21814"/>
    </source>
</evidence>
<dbReference type="EMBL" id="JBAFSM010000012">
    <property type="protein sequence ID" value="MEG3437117.1"/>
    <property type="molecule type" value="Genomic_DNA"/>
</dbReference>
<keyword evidence="3" id="KW-1185">Reference proteome</keyword>
<dbReference type="AlphaFoldDB" id="A0AAW9QH45"/>